<evidence type="ECO:0000313" key="2">
    <source>
        <dbReference type="Proteomes" id="UP000663193"/>
    </source>
</evidence>
<sequence length="83" mass="9374">MLECNTTVRTTKQPTIESPNRCALLQPLPPCATVICTPSTCTTIDNHCRLRDSMLWLSLLPGTSSLEFYRERDMRQPNTGHLP</sequence>
<dbReference type="Proteomes" id="UP000663193">
    <property type="component" value="Chromosome 19"/>
</dbReference>
<dbReference type="VEuPathDB" id="FungiDB:JI435_201450"/>
<protein>
    <submittedName>
        <fullName evidence="1">Uncharacterized protein</fullName>
    </submittedName>
</protein>
<name>A0A7U2NPS4_PHANO</name>
<evidence type="ECO:0000313" key="1">
    <source>
        <dbReference type="EMBL" id="QRD05972.1"/>
    </source>
</evidence>
<keyword evidence="2" id="KW-1185">Reference proteome</keyword>
<reference evidence="2" key="1">
    <citation type="journal article" date="2021" name="BMC Genomics">
        <title>Chromosome-level genome assembly and manually-curated proteome of model necrotroph Parastagonospora nodorum Sn15 reveals a genome-wide trove of candidate effector homologs, and redundancy of virulence-related functions within an accessory chromosome.</title>
        <authorList>
            <person name="Bertazzoni S."/>
            <person name="Jones D.A.B."/>
            <person name="Phan H.T."/>
            <person name="Tan K.-C."/>
            <person name="Hane J.K."/>
        </authorList>
    </citation>
    <scope>NUCLEOTIDE SEQUENCE [LARGE SCALE GENOMIC DNA]</scope>
    <source>
        <strain evidence="2">SN15 / ATCC MYA-4574 / FGSC 10173)</strain>
    </source>
</reference>
<organism evidence="1 2">
    <name type="scientific">Phaeosphaeria nodorum (strain SN15 / ATCC MYA-4574 / FGSC 10173)</name>
    <name type="common">Glume blotch fungus</name>
    <name type="synonym">Parastagonospora nodorum</name>
    <dbReference type="NCBI Taxonomy" id="321614"/>
    <lineage>
        <taxon>Eukaryota</taxon>
        <taxon>Fungi</taxon>
        <taxon>Dikarya</taxon>
        <taxon>Ascomycota</taxon>
        <taxon>Pezizomycotina</taxon>
        <taxon>Dothideomycetes</taxon>
        <taxon>Pleosporomycetidae</taxon>
        <taxon>Pleosporales</taxon>
        <taxon>Pleosporineae</taxon>
        <taxon>Phaeosphaeriaceae</taxon>
        <taxon>Parastagonospora</taxon>
    </lineage>
</organism>
<gene>
    <name evidence="1" type="ORF">JI435_201450</name>
</gene>
<proteinExistence type="predicted"/>
<dbReference type="AlphaFoldDB" id="A0A7U2NPS4"/>
<accession>A0A7U2NPS4</accession>
<dbReference type="EMBL" id="CP069041">
    <property type="protein sequence ID" value="QRD05972.1"/>
    <property type="molecule type" value="Genomic_DNA"/>
</dbReference>